<dbReference type="KEGG" id="cthe:Chro_1429"/>
<protein>
    <submittedName>
        <fullName evidence="2">Uncharacterized protein</fullName>
    </submittedName>
</protein>
<evidence type="ECO:0000313" key="2">
    <source>
        <dbReference type="EMBL" id="AFY86954.1"/>
    </source>
</evidence>
<evidence type="ECO:0000256" key="1">
    <source>
        <dbReference type="SAM" id="Phobius"/>
    </source>
</evidence>
<evidence type="ECO:0000313" key="3">
    <source>
        <dbReference type="Proteomes" id="UP000010384"/>
    </source>
</evidence>
<keyword evidence="3" id="KW-1185">Reference proteome</keyword>
<keyword evidence="1" id="KW-1133">Transmembrane helix</keyword>
<dbReference type="AlphaFoldDB" id="K9TY72"/>
<proteinExistence type="predicted"/>
<gene>
    <name evidence="2" type="ORF">Chro_1429</name>
</gene>
<sequence>MRQSAIFPEPVISPVKFLVKKGSNPKAASQIILFAFLLETIFLTALLAKDNADDY</sequence>
<name>K9TY72_CHRTP</name>
<reference evidence="2 3" key="1">
    <citation type="submission" date="2012-06" db="EMBL/GenBank/DDBJ databases">
        <title>Finished chromosome of genome of Chroococcidiopsis thermalis PCC 7203.</title>
        <authorList>
            <consortium name="US DOE Joint Genome Institute"/>
            <person name="Gugger M."/>
            <person name="Coursin T."/>
            <person name="Rippka R."/>
            <person name="Tandeau De Marsac N."/>
            <person name="Huntemann M."/>
            <person name="Wei C.-L."/>
            <person name="Han J."/>
            <person name="Detter J.C."/>
            <person name="Han C."/>
            <person name="Tapia R."/>
            <person name="Davenport K."/>
            <person name="Daligault H."/>
            <person name="Erkkila T."/>
            <person name="Gu W."/>
            <person name="Munk A.C.C."/>
            <person name="Teshima H."/>
            <person name="Xu Y."/>
            <person name="Chain P."/>
            <person name="Chen A."/>
            <person name="Krypides N."/>
            <person name="Mavromatis K."/>
            <person name="Markowitz V."/>
            <person name="Szeto E."/>
            <person name="Ivanova N."/>
            <person name="Mikhailova N."/>
            <person name="Ovchinnikova G."/>
            <person name="Pagani I."/>
            <person name="Pati A."/>
            <person name="Goodwin L."/>
            <person name="Peters L."/>
            <person name="Pitluck S."/>
            <person name="Woyke T."/>
            <person name="Kerfeld C."/>
        </authorList>
    </citation>
    <scope>NUCLEOTIDE SEQUENCE [LARGE SCALE GENOMIC DNA]</scope>
    <source>
        <strain evidence="2 3">PCC 7203</strain>
    </source>
</reference>
<dbReference type="Proteomes" id="UP000010384">
    <property type="component" value="Chromosome"/>
</dbReference>
<organism evidence="2 3">
    <name type="scientific">Chroococcidiopsis thermalis (strain PCC 7203)</name>
    <dbReference type="NCBI Taxonomy" id="251229"/>
    <lineage>
        <taxon>Bacteria</taxon>
        <taxon>Bacillati</taxon>
        <taxon>Cyanobacteriota</taxon>
        <taxon>Cyanophyceae</taxon>
        <taxon>Chroococcidiopsidales</taxon>
        <taxon>Chroococcidiopsidaceae</taxon>
        <taxon>Chroococcidiopsis</taxon>
    </lineage>
</organism>
<accession>K9TY72</accession>
<feature type="transmembrane region" description="Helical" evidence="1">
    <location>
        <begin position="27"/>
        <end position="48"/>
    </location>
</feature>
<dbReference type="HOGENOM" id="CLU_3023735_0_0_3"/>
<dbReference type="InParanoid" id="K9TY72"/>
<keyword evidence="1" id="KW-0812">Transmembrane</keyword>
<dbReference type="EMBL" id="CP003597">
    <property type="protein sequence ID" value="AFY86954.1"/>
    <property type="molecule type" value="Genomic_DNA"/>
</dbReference>
<keyword evidence="1" id="KW-0472">Membrane</keyword>